<keyword evidence="4" id="KW-0479">Metal-binding</keyword>
<dbReference type="SUPFAM" id="SSF56496">
    <property type="entry name" value="Fibrinogen C-terminal domain-like"/>
    <property type="match status" value="1"/>
</dbReference>
<dbReference type="PANTHER" id="PTHR19143">
    <property type="entry name" value="FIBRINOGEN/TENASCIN/ANGIOPOEITIN"/>
    <property type="match status" value="1"/>
</dbReference>
<evidence type="ECO:0000256" key="11">
    <source>
        <dbReference type="ARBA" id="ARBA00023157"/>
    </source>
</evidence>
<evidence type="ECO:0000256" key="9">
    <source>
        <dbReference type="ARBA" id="ARBA00022859"/>
    </source>
</evidence>
<dbReference type="GO" id="GO:0030246">
    <property type="term" value="F:carbohydrate binding"/>
    <property type="evidence" value="ECO:0007669"/>
    <property type="project" value="UniProtKB-KW"/>
</dbReference>
<dbReference type="FunFam" id="3.90.215.10:FF:000001">
    <property type="entry name" value="Tenascin isoform 1"/>
    <property type="match status" value="1"/>
</dbReference>
<evidence type="ECO:0000313" key="15">
    <source>
        <dbReference type="Proteomes" id="UP000812440"/>
    </source>
</evidence>
<evidence type="ECO:0000256" key="8">
    <source>
        <dbReference type="ARBA" id="ARBA00022837"/>
    </source>
</evidence>
<evidence type="ECO:0000256" key="1">
    <source>
        <dbReference type="ARBA" id="ARBA00004613"/>
    </source>
</evidence>
<dbReference type="Pfam" id="PF00147">
    <property type="entry name" value="Fibrinogen_C"/>
    <property type="match status" value="1"/>
</dbReference>
<comment type="subcellular location">
    <subcellularLocation>
        <location evidence="1">Secreted</location>
    </subcellularLocation>
</comment>
<dbReference type="GO" id="GO:0005615">
    <property type="term" value="C:extracellular space"/>
    <property type="evidence" value="ECO:0007669"/>
    <property type="project" value="TreeGrafter"/>
</dbReference>
<dbReference type="SMART" id="SM00186">
    <property type="entry name" value="FBG"/>
    <property type="match status" value="1"/>
</dbReference>
<keyword evidence="9" id="KW-0391">Immunity</keyword>
<dbReference type="InterPro" id="IPR002181">
    <property type="entry name" value="Fibrinogen_a/b/g_C_dom"/>
</dbReference>
<proteinExistence type="predicted"/>
<dbReference type="EMBL" id="JAACNH010000003">
    <property type="protein sequence ID" value="KAG8447447.1"/>
    <property type="molecule type" value="Genomic_DNA"/>
</dbReference>
<evidence type="ECO:0000256" key="7">
    <source>
        <dbReference type="ARBA" id="ARBA00022737"/>
    </source>
</evidence>
<dbReference type="GO" id="GO:0003823">
    <property type="term" value="F:antigen binding"/>
    <property type="evidence" value="ECO:0007669"/>
    <property type="project" value="TreeGrafter"/>
</dbReference>
<keyword evidence="15" id="KW-1185">Reference proteome</keyword>
<dbReference type="GO" id="GO:0097367">
    <property type="term" value="F:carbohydrate derivative binding"/>
    <property type="evidence" value="ECO:0007669"/>
    <property type="project" value="TreeGrafter"/>
</dbReference>
<dbReference type="OrthoDB" id="7871457at2759"/>
<protein>
    <recommendedName>
        <fullName evidence="13">Fibrinogen C-terminal domain-containing protein</fullName>
    </recommendedName>
</protein>
<dbReference type="GO" id="GO:0005102">
    <property type="term" value="F:signaling receptor binding"/>
    <property type="evidence" value="ECO:0007669"/>
    <property type="project" value="TreeGrafter"/>
</dbReference>
<feature type="domain" description="Fibrinogen C-terminal" evidence="13">
    <location>
        <begin position="48"/>
        <end position="262"/>
    </location>
</feature>
<evidence type="ECO:0000256" key="12">
    <source>
        <dbReference type="ARBA" id="ARBA00023180"/>
    </source>
</evidence>
<comment type="caution">
    <text evidence="14">The sequence shown here is derived from an EMBL/GenBank/DDBJ whole genome shotgun (WGS) entry which is preliminary data.</text>
</comment>
<evidence type="ECO:0000256" key="5">
    <source>
        <dbReference type="ARBA" id="ARBA00022729"/>
    </source>
</evidence>
<evidence type="ECO:0000313" key="14">
    <source>
        <dbReference type="EMBL" id="KAG8447447.1"/>
    </source>
</evidence>
<evidence type="ECO:0000256" key="6">
    <source>
        <dbReference type="ARBA" id="ARBA00022734"/>
    </source>
</evidence>
<keyword evidence="7" id="KW-0677">Repeat</keyword>
<reference evidence="14" key="1">
    <citation type="thesis" date="2020" institute="ProQuest LLC" country="789 East Eisenhower Parkway, Ann Arbor, MI, USA">
        <title>Comparative Genomics and Chromosome Evolution.</title>
        <authorList>
            <person name="Mudd A.B."/>
        </authorList>
    </citation>
    <scope>NUCLEOTIDE SEQUENCE</scope>
    <source>
        <strain evidence="14">Female2</strain>
        <tissue evidence="14">Blood</tissue>
    </source>
</reference>
<accession>A0A8T2JVZ9</accession>
<dbReference type="PANTHER" id="PTHR19143:SF433">
    <property type="entry name" value="FICOLIN-2"/>
    <property type="match status" value="1"/>
</dbReference>
<dbReference type="PROSITE" id="PS51406">
    <property type="entry name" value="FIBRINOGEN_C_2"/>
    <property type="match status" value="1"/>
</dbReference>
<evidence type="ECO:0000256" key="10">
    <source>
        <dbReference type="ARBA" id="ARBA00023119"/>
    </source>
</evidence>
<keyword evidence="2" id="KW-0964">Secreted</keyword>
<organism evidence="14 15">
    <name type="scientific">Hymenochirus boettgeri</name>
    <name type="common">Congo dwarf clawed frog</name>
    <dbReference type="NCBI Taxonomy" id="247094"/>
    <lineage>
        <taxon>Eukaryota</taxon>
        <taxon>Metazoa</taxon>
        <taxon>Chordata</taxon>
        <taxon>Craniata</taxon>
        <taxon>Vertebrata</taxon>
        <taxon>Euteleostomi</taxon>
        <taxon>Amphibia</taxon>
        <taxon>Batrachia</taxon>
        <taxon>Anura</taxon>
        <taxon>Pipoidea</taxon>
        <taxon>Pipidae</taxon>
        <taxon>Pipinae</taxon>
        <taxon>Hymenochirus</taxon>
    </lineage>
</organism>
<keyword evidence="10" id="KW-0176">Collagen</keyword>
<evidence type="ECO:0000259" key="13">
    <source>
        <dbReference type="PROSITE" id="PS51406"/>
    </source>
</evidence>
<dbReference type="InterPro" id="IPR050373">
    <property type="entry name" value="Fibrinogen_C-term_domain"/>
</dbReference>
<dbReference type="GO" id="GO:0001867">
    <property type="term" value="P:complement activation, lectin pathway"/>
    <property type="evidence" value="ECO:0007669"/>
    <property type="project" value="TreeGrafter"/>
</dbReference>
<sequence>MVSNPPPLFRLGFLFHESILNTSLEPVTFLCQYVNITIFKGSKGDPANIGETGPKNCKDVLKQGFTISGWYNIYPNGVQSLPVMCDLETDGGGWIVFQRRRDGLVDFYQDWNSYKKGFGNQMSEFWLGNDNLYMLTATGNFQLRVDLMDFENKKTFAVYSDFRIASESDKYKLVFGSYIAGDAGDSLSYHKNRPFTTKDVDNDSSSSNCAVSWKAAWWYHECHHSNLNGEYASTVESAGINWKSGRGFKYSYKVTEMKFRPF</sequence>
<evidence type="ECO:0000256" key="2">
    <source>
        <dbReference type="ARBA" id="ARBA00022525"/>
    </source>
</evidence>
<keyword evidence="5" id="KW-0732">Signal</keyword>
<keyword evidence="8" id="KW-0106">Calcium</keyword>
<gene>
    <name evidence="14" type="ORF">GDO86_014798</name>
</gene>
<evidence type="ECO:0000256" key="4">
    <source>
        <dbReference type="ARBA" id="ARBA00022723"/>
    </source>
</evidence>
<keyword evidence="3" id="KW-0399">Innate immunity</keyword>
<dbReference type="PROSITE" id="PS00514">
    <property type="entry name" value="FIBRINOGEN_C_1"/>
    <property type="match status" value="1"/>
</dbReference>
<dbReference type="Proteomes" id="UP000812440">
    <property type="component" value="Chromosome 8_10"/>
</dbReference>
<dbReference type="GO" id="GO:0046872">
    <property type="term" value="F:metal ion binding"/>
    <property type="evidence" value="ECO:0007669"/>
    <property type="project" value="UniProtKB-KW"/>
</dbReference>
<dbReference type="AlphaFoldDB" id="A0A8T2JVZ9"/>
<keyword evidence="11" id="KW-1015">Disulfide bond</keyword>
<dbReference type="GO" id="GO:0005581">
    <property type="term" value="C:collagen trimer"/>
    <property type="evidence" value="ECO:0007669"/>
    <property type="project" value="UniProtKB-KW"/>
</dbReference>
<dbReference type="NCBIfam" id="NF040941">
    <property type="entry name" value="GGGWT_bact"/>
    <property type="match status" value="1"/>
</dbReference>
<dbReference type="InterPro" id="IPR014716">
    <property type="entry name" value="Fibrinogen_a/b/g_C_1"/>
</dbReference>
<keyword evidence="6" id="KW-0430">Lectin</keyword>
<evidence type="ECO:0000256" key="3">
    <source>
        <dbReference type="ARBA" id="ARBA00022588"/>
    </source>
</evidence>
<name>A0A8T2JVZ9_9PIPI</name>
<keyword evidence="12" id="KW-0325">Glycoprotein</keyword>
<dbReference type="InterPro" id="IPR036056">
    <property type="entry name" value="Fibrinogen-like_C"/>
</dbReference>
<dbReference type="InterPro" id="IPR020837">
    <property type="entry name" value="Fibrinogen_CS"/>
</dbReference>
<dbReference type="CDD" id="cd00087">
    <property type="entry name" value="FReD"/>
    <property type="match status" value="1"/>
</dbReference>
<dbReference type="Gene3D" id="3.90.215.10">
    <property type="entry name" value="Gamma Fibrinogen, chain A, domain 1"/>
    <property type="match status" value="1"/>
</dbReference>